<organism evidence="2 3">
    <name type="scientific">Streptacidiphilus cavernicola</name>
    <dbReference type="NCBI Taxonomy" id="3342716"/>
    <lineage>
        <taxon>Bacteria</taxon>
        <taxon>Bacillati</taxon>
        <taxon>Actinomycetota</taxon>
        <taxon>Actinomycetes</taxon>
        <taxon>Kitasatosporales</taxon>
        <taxon>Streptomycetaceae</taxon>
        <taxon>Streptacidiphilus</taxon>
    </lineage>
</organism>
<comment type="caution">
    <text evidence="2">The sequence shown here is derived from an EMBL/GenBank/DDBJ whole genome shotgun (WGS) entry which is preliminary data.</text>
</comment>
<dbReference type="EMBL" id="JBHEZZ010000001">
    <property type="protein sequence ID" value="MFC1399926.1"/>
    <property type="molecule type" value="Genomic_DNA"/>
</dbReference>
<gene>
    <name evidence="2" type="ORF">ACEZDJ_01305</name>
</gene>
<keyword evidence="3" id="KW-1185">Reference proteome</keyword>
<evidence type="ECO:0000313" key="3">
    <source>
        <dbReference type="Proteomes" id="UP001592528"/>
    </source>
</evidence>
<accession>A0ABV6UEP7</accession>
<evidence type="ECO:0000313" key="2">
    <source>
        <dbReference type="EMBL" id="MFC1399926.1"/>
    </source>
</evidence>
<dbReference type="Proteomes" id="UP001592528">
    <property type="component" value="Unassembled WGS sequence"/>
</dbReference>
<evidence type="ECO:0000256" key="1">
    <source>
        <dbReference type="SAM" id="MobiDB-lite"/>
    </source>
</evidence>
<name>A0ABV6UEP7_9ACTN</name>
<dbReference type="PANTHER" id="PTHR42830">
    <property type="entry name" value="OSMOTICALLY INDUCIBLE FAMILY PROTEIN"/>
    <property type="match status" value="1"/>
</dbReference>
<dbReference type="InterPro" id="IPR052707">
    <property type="entry name" value="OsmC_Ohr_Peroxiredoxin"/>
</dbReference>
<dbReference type="InterPro" id="IPR003718">
    <property type="entry name" value="OsmC/Ohr_fam"/>
</dbReference>
<feature type="compositionally biased region" description="Basic and acidic residues" evidence="1">
    <location>
        <begin position="25"/>
        <end position="35"/>
    </location>
</feature>
<dbReference type="InterPro" id="IPR015946">
    <property type="entry name" value="KH_dom-like_a/b"/>
</dbReference>
<proteinExistence type="predicted"/>
<dbReference type="Gene3D" id="3.30.300.20">
    <property type="match status" value="1"/>
</dbReference>
<dbReference type="SUPFAM" id="SSF82784">
    <property type="entry name" value="OsmC-like"/>
    <property type="match status" value="1"/>
</dbReference>
<sequence>MPGTHQYEVTVVWTGNTGSGTSGYRDYERSHRVDAAGKPSVPGSSDPSFRGDPERWNPEELLVASLSQCHMLWFLHLCSAEGVVVTEYSDRPRGTMVETADGGGRFAEVVLRPTVRFAAPEQEARGDALHERAHGLCFIANSVNFPVRCEPVRSGPRPS</sequence>
<dbReference type="PANTHER" id="PTHR42830:SF2">
    <property type="entry name" value="OSMC_OHR FAMILY PROTEIN"/>
    <property type="match status" value="1"/>
</dbReference>
<dbReference type="InterPro" id="IPR036102">
    <property type="entry name" value="OsmC/Ohrsf"/>
</dbReference>
<dbReference type="Pfam" id="PF02566">
    <property type="entry name" value="OsmC"/>
    <property type="match status" value="1"/>
</dbReference>
<feature type="region of interest" description="Disordered" evidence="1">
    <location>
        <begin position="16"/>
        <end position="53"/>
    </location>
</feature>
<dbReference type="RefSeq" id="WP_030250438.1">
    <property type="nucleotide sequence ID" value="NZ_JBHEZZ010000001.1"/>
</dbReference>
<protein>
    <submittedName>
        <fullName evidence="2">OsmC family protein</fullName>
    </submittedName>
</protein>
<reference evidence="2 3" key="1">
    <citation type="submission" date="2024-09" db="EMBL/GenBank/DDBJ databases">
        <authorList>
            <person name="Lee S.D."/>
        </authorList>
    </citation>
    <scope>NUCLEOTIDE SEQUENCE [LARGE SCALE GENOMIC DNA]</scope>
    <source>
        <strain evidence="2 3">N1-5</strain>
    </source>
</reference>